<dbReference type="RefSeq" id="WP_013516363.1">
    <property type="nucleotide sequence ID" value="NC_014909.2"/>
</dbReference>
<dbReference type="EMBL" id="CP002189">
    <property type="protein sequence ID" value="ADV33438.1"/>
    <property type="molecule type" value="Genomic_DNA"/>
</dbReference>
<dbReference type="HOGENOM" id="CLU_034879_1_0_6"/>
<dbReference type="Proteomes" id="UP000007464">
    <property type="component" value="Chromosome"/>
</dbReference>
<keyword evidence="4 11" id="KW-1003">Cell membrane</keyword>
<keyword evidence="8 11" id="KW-0812">Transmembrane</keyword>
<protein>
    <recommendedName>
        <fullName evidence="11 12">4-hydroxybenzoate octaprenyltransferase</fullName>
        <ecNumber evidence="11 12">2.5.1.39</ecNumber>
    </recommendedName>
    <alternativeName>
        <fullName evidence="11">4-HB polyprenyltransferase</fullName>
    </alternativeName>
</protein>
<dbReference type="Gene3D" id="1.20.120.1780">
    <property type="entry name" value="UbiA prenyltransferase"/>
    <property type="match status" value="1"/>
</dbReference>
<dbReference type="PROSITE" id="PS00943">
    <property type="entry name" value="UBIA"/>
    <property type="match status" value="1"/>
</dbReference>
<dbReference type="KEGG" id="bva:BVAF_024"/>
<dbReference type="FunFam" id="1.20.120.1780:FF:000001">
    <property type="entry name" value="4-hydroxybenzoate octaprenyltransferase"/>
    <property type="match status" value="1"/>
</dbReference>
<evidence type="ECO:0000313" key="13">
    <source>
        <dbReference type="EMBL" id="ADV33438.1"/>
    </source>
</evidence>
<dbReference type="UniPathway" id="UPA00232"/>
<evidence type="ECO:0000256" key="2">
    <source>
        <dbReference type="ARBA" id="ARBA00004141"/>
    </source>
</evidence>
<feature type="transmembrane region" description="Helical" evidence="11">
    <location>
        <begin position="205"/>
        <end position="232"/>
    </location>
</feature>
<dbReference type="GO" id="GO:0005886">
    <property type="term" value="C:plasma membrane"/>
    <property type="evidence" value="ECO:0007669"/>
    <property type="project" value="UniProtKB-SubCell"/>
</dbReference>
<evidence type="ECO:0000256" key="6">
    <source>
        <dbReference type="ARBA" id="ARBA00022679"/>
    </source>
</evidence>
<proteinExistence type="inferred from homology"/>
<keyword evidence="9 11" id="KW-1133">Transmembrane helix</keyword>
<comment type="cofactor">
    <cofactor evidence="1 11">
        <name>Mg(2+)</name>
        <dbReference type="ChEBI" id="CHEBI:18420"/>
    </cofactor>
</comment>
<organism evidence="13 14">
    <name type="scientific">Blochmanniella vafra (strain BVAF)</name>
    <dbReference type="NCBI Taxonomy" id="859654"/>
    <lineage>
        <taxon>Bacteria</taxon>
        <taxon>Pseudomonadati</taxon>
        <taxon>Pseudomonadota</taxon>
        <taxon>Gammaproteobacteria</taxon>
        <taxon>Enterobacterales</taxon>
        <taxon>Enterobacteriaceae</taxon>
        <taxon>ant endosymbionts</taxon>
        <taxon>Candidatus Blochmanniella</taxon>
    </lineage>
</organism>
<dbReference type="HAMAP" id="MF_01635">
    <property type="entry name" value="UbiA"/>
    <property type="match status" value="1"/>
</dbReference>
<keyword evidence="10 11" id="KW-0472">Membrane</keyword>
<gene>
    <name evidence="11 13" type="primary">ubiA</name>
    <name evidence="13" type="ordered locus">BVAF_024</name>
</gene>
<dbReference type="NCBIfam" id="TIGR01474">
    <property type="entry name" value="ubiA_proteo"/>
    <property type="match status" value="1"/>
</dbReference>
<dbReference type="CDD" id="cd13959">
    <property type="entry name" value="PT_UbiA_COQ2"/>
    <property type="match status" value="1"/>
</dbReference>
<keyword evidence="14" id="KW-1185">Reference proteome</keyword>
<keyword evidence="5 11" id="KW-0997">Cell inner membrane</keyword>
<keyword evidence="6 11" id="KW-0808">Transferase</keyword>
<comment type="subcellular location">
    <subcellularLocation>
        <location evidence="11">Cell inner membrane</location>
        <topology evidence="11">Multi-pass membrane protein</topology>
    </subcellularLocation>
    <subcellularLocation>
        <location evidence="2">Membrane</location>
        <topology evidence="2">Multi-pass membrane protein</topology>
    </subcellularLocation>
</comment>
<dbReference type="Pfam" id="PF01040">
    <property type="entry name" value="UbiA"/>
    <property type="match status" value="1"/>
</dbReference>
<dbReference type="OrthoDB" id="9782418at2"/>
<dbReference type="EC" id="2.5.1.39" evidence="11 12"/>
<dbReference type="PANTHER" id="PTHR11048:SF28">
    <property type="entry name" value="4-HYDROXYBENZOATE POLYPRENYLTRANSFERASE, MITOCHONDRIAL"/>
    <property type="match status" value="1"/>
</dbReference>
<evidence type="ECO:0000256" key="5">
    <source>
        <dbReference type="ARBA" id="ARBA00022519"/>
    </source>
</evidence>
<evidence type="ECO:0000256" key="3">
    <source>
        <dbReference type="ARBA" id="ARBA00005985"/>
    </source>
</evidence>
<feature type="transmembrane region" description="Helical" evidence="11">
    <location>
        <begin position="165"/>
        <end position="184"/>
    </location>
</feature>
<dbReference type="GO" id="GO:0006744">
    <property type="term" value="P:ubiquinone biosynthetic process"/>
    <property type="evidence" value="ECO:0007669"/>
    <property type="project" value="UniProtKB-UniRule"/>
</dbReference>
<dbReference type="InterPro" id="IPR006370">
    <property type="entry name" value="HB_polyprenyltransferase-like"/>
</dbReference>
<feature type="transmembrane region" description="Helical" evidence="11">
    <location>
        <begin position="139"/>
        <end position="159"/>
    </location>
</feature>
<dbReference type="GO" id="GO:0008412">
    <property type="term" value="F:4-hydroxybenzoate polyprenyltransferase activity"/>
    <property type="evidence" value="ECO:0007669"/>
    <property type="project" value="UniProtKB-UniRule"/>
</dbReference>
<feature type="transmembrane region" description="Helical" evidence="11">
    <location>
        <begin position="101"/>
        <end position="132"/>
    </location>
</feature>
<dbReference type="InterPro" id="IPR039653">
    <property type="entry name" value="Prenyltransferase"/>
</dbReference>
<dbReference type="InterPro" id="IPR000537">
    <property type="entry name" value="UbiA_prenyltransferase"/>
</dbReference>
<evidence type="ECO:0000256" key="4">
    <source>
        <dbReference type="ARBA" id="ARBA00022475"/>
    </source>
</evidence>
<dbReference type="STRING" id="859654.BVAF_024"/>
<reference evidence="13 14" key="1">
    <citation type="journal article" date="2010" name="BMC Genomics">
        <title>Unprecedented loss of ammonia assimilation capability in a urease-encoding bacterial mutualist.</title>
        <authorList>
            <person name="Williams L.E."/>
            <person name="Wernegreen J.J."/>
        </authorList>
    </citation>
    <scope>NUCLEOTIDE SEQUENCE [LARGE SCALE GENOMIC DNA]</scope>
    <source>
        <strain evidence="13 14">BVAF</strain>
    </source>
</reference>
<evidence type="ECO:0000256" key="10">
    <source>
        <dbReference type="ARBA" id="ARBA00023136"/>
    </source>
</evidence>
<dbReference type="InterPro" id="IPR030470">
    <property type="entry name" value="UbiA_prenylTrfase_CS"/>
</dbReference>
<dbReference type="PANTHER" id="PTHR11048">
    <property type="entry name" value="PRENYLTRANSFERASES"/>
    <property type="match status" value="1"/>
</dbReference>
<feature type="transmembrane region" description="Helical" evidence="11">
    <location>
        <begin position="238"/>
        <end position="259"/>
    </location>
</feature>
<feature type="transmembrane region" description="Helical" evidence="11">
    <location>
        <begin position="20"/>
        <end position="38"/>
    </location>
</feature>
<sequence length="290" mass="33602">MFNLFNIYNKNYTLVKLMRINQPIGFFLLIWPTLWGLWMSNRGIPDFFTLIIFIIGAIIMRSAGCVINDYIDCDIDIYVQRTKHRPLSSRIITKKKALLTFIYLIIFAAGLICVFDTSTILLALLALGLLIIYPFLKRYVYLPQLILGILFSWPILMAYTATCHVIDSTAWLLFLVNTVWTIIYDTEYSMVDRDDDKKIGIKSSALLFGNMDKLIIGILQIITIFMFIFIGYKEKLPIVFYCFSVCGGGLLFVWQQILIHHRIKKRYFKAFLNNNYVGLLVFIGIALSFI</sequence>
<comment type="pathway">
    <text evidence="11">Cofactor biosynthesis; ubiquinone biosynthesis.</text>
</comment>
<evidence type="ECO:0000256" key="8">
    <source>
        <dbReference type="ARBA" id="ARBA00022692"/>
    </source>
</evidence>
<dbReference type="Gene3D" id="1.10.357.140">
    <property type="entry name" value="UbiA prenyltransferase"/>
    <property type="match status" value="1"/>
</dbReference>
<comment type="function">
    <text evidence="11">Catalyzes the prenylation of para-hydroxybenzoate (PHB) with an all-trans polyprenyl group. Mediates the second step in the final reaction sequence of ubiquinone-8 (UQ-8) biosynthesis, which is the condensation of the polyisoprenoid side chain with PHB, generating the first membrane-bound Q intermediate 3-octaprenyl-4-hydroxybenzoate.</text>
</comment>
<evidence type="ECO:0000256" key="12">
    <source>
        <dbReference type="NCBIfam" id="TIGR01474"/>
    </source>
</evidence>
<keyword evidence="11" id="KW-0460">Magnesium</keyword>
<evidence type="ECO:0000256" key="7">
    <source>
        <dbReference type="ARBA" id="ARBA00022688"/>
    </source>
</evidence>
<comment type="similarity">
    <text evidence="3 11">Belongs to the UbiA prenyltransferase family.</text>
</comment>
<evidence type="ECO:0000256" key="1">
    <source>
        <dbReference type="ARBA" id="ARBA00001946"/>
    </source>
</evidence>
<feature type="transmembrane region" description="Helical" evidence="11">
    <location>
        <begin position="271"/>
        <end position="289"/>
    </location>
</feature>
<dbReference type="AlphaFoldDB" id="E8Q5W9"/>
<evidence type="ECO:0000313" key="14">
    <source>
        <dbReference type="Proteomes" id="UP000007464"/>
    </source>
</evidence>
<accession>E8Q5W9</accession>
<feature type="transmembrane region" description="Helical" evidence="11">
    <location>
        <begin position="50"/>
        <end position="71"/>
    </location>
</feature>
<dbReference type="InterPro" id="IPR044878">
    <property type="entry name" value="UbiA_sf"/>
</dbReference>
<evidence type="ECO:0000256" key="11">
    <source>
        <dbReference type="HAMAP-Rule" id="MF_01635"/>
    </source>
</evidence>
<comment type="catalytic activity">
    <reaction evidence="11">
        <text>all-trans-octaprenyl diphosphate + 4-hydroxybenzoate = 4-hydroxy-3-(all-trans-octaprenyl)benzoate + diphosphate</text>
        <dbReference type="Rhea" id="RHEA:27782"/>
        <dbReference type="ChEBI" id="CHEBI:1617"/>
        <dbReference type="ChEBI" id="CHEBI:17879"/>
        <dbReference type="ChEBI" id="CHEBI:33019"/>
        <dbReference type="ChEBI" id="CHEBI:57711"/>
        <dbReference type="EC" id="2.5.1.39"/>
    </reaction>
</comment>
<name>E8Q5W9_BLOVB</name>
<evidence type="ECO:0000256" key="9">
    <source>
        <dbReference type="ARBA" id="ARBA00022989"/>
    </source>
</evidence>
<keyword evidence="7 11" id="KW-0831">Ubiquinone biosynthesis</keyword>